<dbReference type="EMBL" id="CAJNNW010018890">
    <property type="protein sequence ID" value="CAE8663659.1"/>
    <property type="molecule type" value="Genomic_DNA"/>
</dbReference>
<accession>A0A813HI98</accession>
<gene>
    <name evidence="2" type="ORF">PGLA1383_LOCUS52573</name>
    <name evidence="3" type="ORF">PGLA2088_LOCUS15325</name>
</gene>
<name>A0A813HI98_POLGL</name>
<dbReference type="Proteomes" id="UP000654075">
    <property type="component" value="Unassembled WGS sequence"/>
</dbReference>
<evidence type="ECO:0000313" key="3">
    <source>
        <dbReference type="EMBL" id="CAE8663659.1"/>
    </source>
</evidence>
<feature type="signal peptide" evidence="1">
    <location>
        <begin position="1"/>
        <end position="32"/>
    </location>
</feature>
<dbReference type="EMBL" id="CAJNNV010031637">
    <property type="protein sequence ID" value="CAE8637184.1"/>
    <property type="molecule type" value="Genomic_DNA"/>
</dbReference>
<proteinExistence type="predicted"/>
<evidence type="ECO:0000313" key="2">
    <source>
        <dbReference type="EMBL" id="CAE8637184.1"/>
    </source>
</evidence>
<dbReference type="AlphaFoldDB" id="A0A813HI98"/>
<organism evidence="2 4">
    <name type="scientific">Polarella glacialis</name>
    <name type="common">Dinoflagellate</name>
    <dbReference type="NCBI Taxonomy" id="89957"/>
    <lineage>
        <taxon>Eukaryota</taxon>
        <taxon>Sar</taxon>
        <taxon>Alveolata</taxon>
        <taxon>Dinophyceae</taxon>
        <taxon>Suessiales</taxon>
        <taxon>Suessiaceae</taxon>
        <taxon>Polarella</taxon>
    </lineage>
</organism>
<sequence length="334" mass="37654">MVWPIFPLGRHEMLVLLRSLLVVSFLLRCGAGGTEEACRQDSGRLLVVVRTYRPTPAMVGRMKSFAVALQKSTLRSEFMISVDTTNITWAVLHNLSLTTGLQQEDLERAHVTASVALCSILAEEVPTATLHNFTISDIRETFPVWNTIGQVRGFHVEPLLLGLRHARKVWTHVWVFEDDVGLCGDLGTFLQIYQDDSSDFIGGKSYIPHFPEGWSPSELGSEEFVRRFPEKWWRGSLEKVQRLSLRFTEHLQELVLDGVTAWSLKLTPTFCETTTRQDAFPGLREPQIPWLDSDATIFWMACTGGMAAWMAELALSNGPSFVPLSLTSQSLRMR</sequence>
<keyword evidence="4" id="KW-1185">Reference proteome</keyword>
<reference evidence="2" key="1">
    <citation type="submission" date="2021-02" db="EMBL/GenBank/DDBJ databases">
        <authorList>
            <person name="Dougan E. K."/>
            <person name="Rhodes N."/>
            <person name="Thang M."/>
            <person name="Chan C."/>
        </authorList>
    </citation>
    <scope>NUCLEOTIDE SEQUENCE</scope>
</reference>
<evidence type="ECO:0000313" key="4">
    <source>
        <dbReference type="Proteomes" id="UP000654075"/>
    </source>
</evidence>
<evidence type="ECO:0000256" key="1">
    <source>
        <dbReference type="SAM" id="SignalP"/>
    </source>
</evidence>
<comment type="caution">
    <text evidence="2">The sequence shown here is derived from an EMBL/GenBank/DDBJ whole genome shotgun (WGS) entry which is preliminary data.</text>
</comment>
<protein>
    <submittedName>
        <fullName evidence="2">Uncharacterized protein</fullName>
    </submittedName>
</protein>
<dbReference type="Proteomes" id="UP000626109">
    <property type="component" value="Unassembled WGS sequence"/>
</dbReference>
<feature type="chain" id="PRO_5036222059" evidence="1">
    <location>
        <begin position="33"/>
        <end position="334"/>
    </location>
</feature>
<keyword evidence="1" id="KW-0732">Signal</keyword>